<dbReference type="RefSeq" id="XP_002676066.1">
    <property type="nucleotide sequence ID" value="XM_002676020.1"/>
</dbReference>
<dbReference type="PROSITE" id="PS50202">
    <property type="entry name" value="MSP"/>
    <property type="match status" value="1"/>
</dbReference>
<feature type="region of interest" description="Disordered" evidence="7">
    <location>
        <begin position="349"/>
        <end position="370"/>
    </location>
</feature>
<feature type="region of interest" description="Disordered" evidence="7">
    <location>
        <begin position="1"/>
        <end position="25"/>
    </location>
</feature>
<dbReference type="OrthoDB" id="264603at2759"/>
<dbReference type="KEGG" id="ngr:NAEGRDRAFT_80113"/>
<evidence type="ECO:0000256" key="2">
    <source>
        <dbReference type="ARBA" id="ARBA00008932"/>
    </source>
</evidence>
<comment type="subcellular location">
    <subcellularLocation>
        <location evidence="1">Membrane</location>
        <topology evidence="1">Single-pass type IV membrane protein</topology>
    </subcellularLocation>
</comment>
<dbReference type="InterPro" id="IPR008962">
    <property type="entry name" value="PapD-like_sf"/>
</dbReference>
<feature type="compositionally biased region" description="Polar residues" evidence="7">
    <location>
        <begin position="13"/>
        <end position="22"/>
    </location>
</feature>
<dbReference type="InterPro" id="IPR016763">
    <property type="entry name" value="VAP"/>
</dbReference>
<evidence type="ECO:0000313" key="10">
    <source>
        <dbReference type="EMBL" id="EFC43322.1"/>
    </source>
</evidence>
<dbReference type="AlphaFoldDB" id="D2VIR8"/>
<evidence type="ECO:0000313" key="11">
    <source>
        <dbReference type="Proteomes" id="UP000006671"/>
    </source>
</evidence>
<evidence type="ECO:0000256" key="3">
    <source>
        <dbReference type="ARBA" id="ARBA00022692"/>
    </source>
</evidence>
<evidence type="ECO:0000256" key="8">
    <source>
        <dbReference type="SAM" id="Phobius"/>
    </source>
</evidence>
<dbReference type="GO" id="GO:0061817">
    <property type="term" value="P:endoplasmic reticulum-plasma membrane tethering"/>
    <property type="evidence" value="ECO:0007669"/>
    <property type="project" value="TreeGrafter"/>
</dbReference>
<dbReference type="InterPro" id="IPR000535">
    <property type="entry name" value="MSP_dom"/>
</dbReference>
<dbReference type="SUPFAM" id="SSF52833">
    <property type="entry name" value="Thioredoxin-like"/>
    <property type="match status" value="1"/>
</dbReference>
<dbReference type="InterPro" id="IPR036249">
    <property type="entry name" value="Thioredoxin-like_sf"/>
</dbReference>
<sequence length="513" mass="58059">MPSNILGVPTSGMLPSSSSANNKQKKIKDYQGRIYIFTQKELGNDTDYLKIKEIVEQSGGDVSEIKVEGKPYLIALMKKIVGDLKPPHVFFNDEYIGGLEEIKNLKESGLLTVKIQTCKNALTPGELYKVYRKQGDLFVISPNHLYFPPPSKRLITCCITLYNRTDKYTAYKLKTTCPNRYIVKPKKGIAPPNGTAQVEITMQKPVTTDEKGDKFRVESLALQYYKPEMEDQVDELFKEAEERRVVKQKISCRFEAPPTGFTVSNNEDGSITVKKSQSSVDIFDGFPIDQFSQAVKKQIEINNSKHKPQFNIPVSTEAKLETVVSATSPLSELIFESPRNFELPKQYYETPTETEKSPVTTQSPTIVKSTSNDLASPIADEESNKLEKLKSSSEKIVQQKTQQKAETSKGLEELYKEEYNRLEKEYDQIINKLKTSEQRVKECELTIDSLNERLRESEQNLEKERAKKRVDVSVLESSLGNRSTLEFDEKNGYSLIGIIAVALICLLIGKLMP</sequence>
<dbReference type="PANTHER" id="PTHR10809">
    <property type="entry name" value="VESICLE-ASSOCIATED MEMBRANE PROTEIN-ASSOCIATED PROTEIN"/>
    <property type="match status" value="1"/>
</dbReference>
<dbReference type="eggNOG" id="KOG0439">
    <property type="taxonomic scope" value="Eukaryota"/>
</dbReference>
<protein>
    <submittedName>
        <fullName evidence="10">Major sperm protein-like protein</fullName>
    </submittedName>
</protein>
<keyword evidence="4 8" id="KW-1133">Transmembrane helix</keyword>
<gene>
    <name evidence="10" type="ORF">NAEGRDRAFT_80113</name>
</gene>
<evidence type="ECO:0000259" key="9">
    <source>
        <dbReference type="PROSITE" id="PS50202"/>
    </source>
</evidence>
<dbReference type="GO" id="GO:0090158">
    <property type="term" value="P:endoplasmic reticulum membrane organization"/>
    <property type="evidence" value="ECO:0007669"/>
    <property type="project" value="TreeGrafter"/>
</dbReference>
<dbReference type="GO" id="GO:0005789">
    <property type="term" value="C:endoplasmic reticulum membrane"/>
    <property type="evidence" value="ECO:0007669"/>
    <property type="project" value="InterPro"/>
</dbReference>
<accession>D2VIR8</accession>
<keyword evidence="6" id="KW-0175">Coiled coil</keyword>
<feature type="coiled-coil region" evidence="6">
    <location>
        <begin position="379"/>
        <end position="471"/>
    </location>
</feature>
<dbReference type="SUPFAM" id="SSF49354">
    <property type="entry name" value="PapD-like"/>
    <property type="match status" value="1"/>
</dbReference>
<feature type="transmembrane region" description="Helical" evidence="8">
    <location>
        <begin position="492"/>
        <end position="512"/>
    </location>
</feature>
<dbReference type="InterPro" id="IPR013783">
    <property type="entry name" value="Ig-like_fold"/>
</dbReference>
<dbReference type="PROSITE" id="PS51354">
    <property type="entry name" value="GLUTAREDOXIN_2"/>
    <property type="match status" value="1"/>
</dbReference>
<dbReference type="CDD" id="cd02066">
    <property type="entry name" value="GRX_family"/>
    <property type="match status" value="1"/>
</dbReference>
<dbReference type="Gene3D" id="3.40.30.10">
    <property type="entry name" value="Glutaredoxin"/>
    <property type="match status" value="1"/>
</dbReference>
<dbReference type="STRING" id="5762.D2VIR8"/>
<keyword evidence="3 8" id="KW-0812">Transmembrane</keyword>
<proteinExistence type="inferred from homology"/>
<evidence type="ECO:0000256" key="4">
    <source>
        <dbReference type="ARBA" id="ARBA00022989"/>
    </source>
</evidence>
<evidence type="ECO:0000256" key="5">
    <source>
        <dbReference type="ARBA" id="ARBA00023136"/>
    </source>
</evidence>
<name>D2VIR8_NAEGR</name>
<dbReference type="Gene3D" id="2.60.40.10">
    <property type="entry name" value="Immunoglobulins"/>
    <property type="match status" value="1"/>
</dbReference>
<feature type="compositionally biased region" description="Polar residues" evidence="7">
    <location>
        <begin position="357"/>
        <end position="370"/>
    </location>
</feature>
<dbReference type="GeneID" id="8852187"/>
<dbReference type="InParanoid" id="D2VIR8"/>
<dbReference type="EMBL" id="GG738874">
    <property type="protein sequence ID" value="EFC43322.1"/>
    <property type="molecule type" value="Genomic_DNA"/>
</dbReference>
<dbReference type="VEuPathDB" id="AmoebaDB:NAEGRDRAFT_80113"/>
<organism evidence="11">
    <name type="scientific">Naegleria gruberi</name>
    <name type="common">Amoeba</name>
    <dbReference type="NCBI Taxonomy" id="5762"/>
    <lineage>
        <taxon>Eukaryota</taxon>
        <taxon>Discoba</taxon>
        <taxon>Heterolobosea</taxon>
        <taxon>Tetramitia</taxon>
        <taxon>Eutetramitia</taxon>
        <taxon>Vahlkampfiidae</taxon>
        <taxon>Naegleria</taxon>
    </lineage>
</organism>
<dbReference type="FunCoup" id="D2VIR8">
    <property type="interactions" value="86"/>
</dbReference>
<dbReference type="Pfam" id="PF00635">
    <property type="entry name" value="Motile_Sperm"/>
    <property type="match status" value="1"/>
</dbReference>
<keyword evidence="11" id="KW-1185">Reference proteome</keyword>
<dbReference type="PANTHER" id="PTHR10809:SF6">
    <property type="entry name" value="AT11025P-RELATED"/>
    <property type="match status" value="1"/>
</dbReference>
<evidence type="ECO:0000256" key="7">
    <source>
        <dbReference type="SAM" id="MobiDB-lite"/>
    </source>
</evidence>
<feature type="domain" description="MSP" evidence="9">
    <location>
        <begin position="137"/>
        <end position="255"/>
    </location>
</feature>
<dbReference type="Proteomes" id="UP000006671">
    <property type="component" value="Unassembled WGS sequence"/>
</dbReference>
<keyword evidence="5 8" id="KW-0472">Membrane</keyword>
<evidence type="ECO:0000256" key="1">
    <source>
        <dbReference type="ARBA" id="ARBA00004211"/>
    </source>
</evidence>
<reference evidence="10 11" key="1">
    <citation type="journal article" date="2010" name="Cell">
        <title>The genome of Naegleria gruberi illuminates early eukaryotic versatility.</title>
        <authorList>
            <person name="Fritz-Laylin L.K."/>
            <person name="Prochnik S.E."/>
            <person name="Ginger M.L."/>
            <person name="Dacks J.B."/>
            <person name="Carpenter M.L."/>
            <person name="Field M.C."/>
            <person name="Kuo A."/>
            <person name="Paredez A."/>
            <person name="Chapman J."/>
            <person name="Pham J."/>
            <person name="Shu S."/>
            <person name="Neupane R."/>
            <person name="Cipriano M."/>
            <person name="Mancuso J."/>
            <person name="Tu H."/>
            <person name="Salamov A."/>
            <person name="Lindquist E."/>
            <person name="Shapiro H."/>
            <person name="Lucas S."/>
            <person name="Grigoriev I.V."/>
            <person name="Cande W.Z."/>
            <person name="Fulton C."/>
            <person name="Rokhsar D.S."/>
            <person name="Dawson S.C."/>
        </authorList>
    </citation>
    <scope>NUCLEOTIDE SEQUENCE [LARGE SCALE GENOMIC DNA]</scope>
    <source>
        <strain evidence="10 11">NEG-M</strain>
    </source>
</reference>
<evidence type="ECO:0000256" key="6">
    <source>
        <dbReference type="SAM" id="Coils"/>
    </source>
</evidence>
<comment type="similarity">
    <text evidence="2">Belongs to the VAMP-associated protein (VAP) (TC 9.B.17) family.</text>
</comment>
<dbReference type="GO" id="GO:0005886">
    <property type="term" value="C:plasma membrane"/>
    <property type="evidence" value="ECO:0007669"/>
    <property type="project" value="TreeGrafter"/>
</dbReference>